<name>A0A942E5T0_9HYPH</name>
<dbReference type="InterPro" id="IPR014469">
    <property type="entry name" value="DUF2271"/>
</dbReference>
<sequence>MKKFLAILLLGTALVAPVAAYARDVTIQGQMSSYRGPEAYLAVYLAKPDGSYDSTLYVAGRKSRYYRDLSGWARLAARDATLSLDGITGASIGSGKSFSINLSLADALIDAGYTIHIDSAVEHQGSAADDVVLALDSGQSGSAQSGQGFIGSASVNM</sequence>
<evidence type="ECO:0000313" key="2">
    <source>
        <dbReference type="EMBL" id="MBS3848525.1"/>
    </source>
</evidence>
<gene>
    <name evidence="2" type="ORF">KD146_07400</name>
</gene>
<proteinExistence type="predicted"/>
<feature type="chain" id="PRO_5036722931" evidence="1">
    <location>
        <begin position="23"/>
        <end position="157"/>
    </location>
</feature>
<accession>A0A942E5T0</accession>
<reference evidence="2" key="1">
    <citation type="submission" date="2021-04" db="EMBL/GenBank/DDBJ databases">
        <title>Devosia litorisediminis sp. nov., isolated from a sand dune.</title>
        <authorList>
            <person name="Park S."/>
            <person name="Yoon J.-H."/>
        </authorList>
    </citation>
    <scope>NUCLEOTIDE SEQUENCE</scope>
    <source>
        <strain evidence="2">BSSL-BM10</strain>
    </source>
</reference>
<dbReference type="RefSeq" id="WP_212658066.1">
    <property type="nucleotide sequence ID" value="NZ_JAGXTP010000001.1"/>
</dbReference>
<protein>
    <submittedName>
        <fullName evidence="2">DUF2271 domain-containing protein</fullName>
    </submittedName>
</protein>
<dbReference type="Proteomes" id="UP000678281">
    <property type="component" value="Unassembled WGS sequence"/>
</dbReference>
<keyword evidence="3" id="KW-1185">Reference proteome</keyword>
<evidence type="ECO:0000256" key="1">
    <source>
        <dbReference type="SAM" id="SignalP"/>
    </source>
</evidence>
<dbReference type="EMBL" id="JAGXTP010000001">
    <property type="protein sequence ID" value="MBS3848525.1"/>
    <property type="molecule type" value="Genomic_DNA"/>
</dbReference>
<dbReference type="Pfam" id="PF10029">
    <property type="entry name" value="DUF2271"/>
    <property type="match status" value="1"/>
</dbReference>
<evidence type="ECO:0000313" key="3">
    <source>
        <dbReference type="Proteomes" id="UP000678281"/>
    </source>
</evidence>
<keyword evidence="1" id="KW-0732">Signal</keyword>
<dbReference type="AlphaFoldDB" id="A0A942E5T0"/>
<comment type="caution">
    <text evidence="2">The sequence shown here is derived from an EMBL/GenBank/DDBJ whole genome shotgun (WGS) entry which is preliminary data.</text>
</comment>
<organism evidence="2 3">
    <name type="scientific">Devosia litorisediminis</name>
    <dbReference type="NCBI Taxonomy" id="2829817"/>
    <lineage>
        <taxon>Bacteria</taxon>
        <taxon>Pseudomonadati</taxon>
        <taxon>Pseudomonadota</taxon>
        <taxon>Alphaproteobacteria</taxon>
        <taxon>Hyphomicrobiales</taxon>
        <taxon>Devosiaceae</taxon>
        <taxon>Devosia</taxon>
    </lineage>
</organism>
<feature type="signal peptide" evidence="1">
    <location>
        <begin position="1"/>
        <end position="22"/>
    </location>
</feature>